<dbReference type="Pfam" id="PF03466">
    <property type="entry name" value="LysR_substrate"/>
    <property type="match status" value="1"/>
</dbReference>
<evidence type="ECO:0000256" key="6">
    <source>
        <dbReference type="ARBA" id="ARBA00067332"/>
    </source>
</evidence>
<dbReference type="EMBL" id="LGLV01000004">
    <property type="protein sequence ID" value="OBZ96801.1"/>
    <property type="molecule type" value="Genomic_DNA"/>
</dbReference>
<dbReference type="FunFam" id="1.10.10.10:FF:000001">
    <property type="entry name" value="LysR family transcriptional regulator"/>
    <property type="match status" value="1"/>
</dbReference>
<evidence type="ECO:0000259" key="8">
    <source>
        <dbReference type="PROSITE" id="PS50931"/>
    </source>
</evidence>
<evidence type="ECO:0000256" key="3">
    <source>
        <dbReference type="ARBA" id="ARBA00023125"/>
    </source>
</evidence>
<evidence type="ECO:0000313" key="10">
    <source>
        <dbReference type="Proteomes" id="UP000093111"/>
    </source>
</evidence>
<dbReference type="InterPro" id="IPR005119">
    <property type="entry name" value="LysR_subst-bd"/>
</dbReference>
<dbReference type="SUPFAM" id="SSF53850">
    <property type="entry name" value="Periplasmic binding protein-like II"/>
    <property type="match status" value="1"/>
</dbReference>
<reference evidence="9 10" key="1">
    <citation type="journal article" date="2016" name="Syst. Appl. Microbiol.">
        <title>Pararhizobium polonicum sp. nov. isolated from tumors on stone fruit rootstocks.</title>
        <authorList>
            <person name="Pulawska J."/>
            <person name="Kuzmanovic N."/>
            <person name="Willems A."/>
            <person name="Pothier J.F."/>
        </authorList>
    </citation>
    <scope>NUCLEOTIDE SEQUENCE [LARGE SCALE GENOMIC DNA]</scope>
    <source>
        <strain evidence="9 10">F5.1</strain>
    </source>
</reference>
<comment type="function">
    <text evidence="5">Transcriptional regulator of the ttuABCDE tartrate utilization operon.</text>
</comment>
<dbReference type="PANTHER" id="PTHR30537:SF5">
    <property type="entry name" value="HTH-TYPE TRANSCRIPTIONAL ACTIVATOR TTDR-RELATED"/>
    <property type="match status" value="1"/>
</dbReference>
<dbReference type="PANTHER" id="PTHR30537">
    <property type="entry name" value="HTH-TYPE TRANSCRIPTIONAL REGULATOR"/>
    <property type="match status" value="1"/>
</dbReference>
<dbReference type="GO" id="GO:0003677">
    <property type="term" value="F:DNA binding"/>
    <property type="evidence" value="ECO:0007669"/>
    <property type="project" value="UniProtKB-KW"/>
</dbReference>
<organism evidence="9 10">
    <name type="scientific">Pararhizobium polonicum</name>
    <dbReference type="NCBI Taxonomy" id="1612624"/>
    <lineage>
        <taxon>Bacteria</taxon>
        <taxon>Pseudomonadati</taxon>
        <taxon>Pseudomonadota</taxon>
        <taxon>Alphaproteobacteria</taxon>
        <taxon>Hyphomicrobiales</taxon>
        <taxon>Rhizobiaceae</taxon>
        <taxon>Rhizobium/Agrobacterium group</taxon>
        <taxon>Pararhizobium</taxon>
    </lineage>
</organism>
<dbReference type="Gene3D" id="1.10.10.10">
    <property type="entry name" value="Winged helix-like DNA-binding domain superfamily/Winged helix DNA-binding domain"/>
    <property type="match status" value="1"/>
</dbReference>
<dbReference type="InterPro" id="IPR036390">
    <property type="entry name" value="WH_DNA-bd_sf"/>
</dbReference>
<dbReference type="PRINTS" id="PR00039">
    <property type="entry name" value="HTHLYSR"/>
</dbReference>
<dbReference type="InterPro" id="IPR036388">
    <property type="entry name" value="WH-like_DNA-bd_sf"/>
</dbReference>
<dbReference type="Proteomes" id="UP000093111">
    <property type="component" value="Unassembled WGS sequence"/>
</dbReference>
<accession>A0A1C7P6F8</accession>
<evidence type="ECO:0000256" key="1">
    <source>
        <dbReference type="ARBA" id="ARBA00009437"/>
    </source>
</evidence>
<proteinExistence type="inferred from homology"/>
<name>A0A1C7P6F8_9HYPH</name>
<evidence type="ECO:0000256" key="4">
    <source>
        <dbReference type="ARBA" id="ARBA00023163"/>
    </source>
</evidence>
<dbReference type="AlphaFoldDB" id="A0A1C7P6F8"/>
<dbReference type="GO" id="GO:0003700">
    <property type="term" value="F:DNA-binding transcription factor activity"/>
    <property type="evidence" value="ECO:0007669"/>
    <property type="project" value="InterPro"/>
</dbReference>
<dbReference type="Gene3D" id="3.40.190.10">
    <property type="entry name" value="Periplasmic binding protein-like II"/>
    <property type="match status" value="2"/>
</dbReference>
<evidence type="ECO:0000256" key="5">
    <source>
        <dbReference type="ARBA" id="ARBA00054626"/>
    </source>
</evidence>
<evidence type="ECO:0000313" key="9">
    <source>
        <dbReference type="EMBL" id="OBZ96801.1"/>
    </source>
</evidence>
<keyword evidence="2" id="KW-0805">Transcription regulation</keyword>
<keyword evidence="4" id="KW-0804">Transcription</keyword>
<protein>
    <recommendedName>
        <fullName evidence="6">HTH-type transcriptional regulator TtuA</fullName>
    </recommendedName>
    <alternativeName>
        <fullName evidence="7">Tartrate utilization transcriptional regulator</fullName>
    </alternativeName>
</protein>
<dbReference type="Pfam" id="PF00126">
    <property type="entry name" value="HTH_1"/>
    <property type="match status" value="1"/>
</dbReference>
<comment type="caution">
    <text evidence="9">The sequence shown here is derived from an EMBL/GenBank/DDBJ whole genome shotgun (WGS) entry which is preliminary data.</text>
</comment>
<dbReference type="PROSITE" id="PS50931">
    <property type="entry name" value="HTH_LYSR"/>
    <property type="match status" value="1"/>
</dbReference>
<dbReference type="RefSeq" id="WP_068951677.1">
    <property type="nucleotide sequence ID" value="NZ_LGLV01000004.1"/>
</dbReference>
<gene>
    <name evidence="9" type="ORF">ADU59_03450</name>
</gene>
<dbReference type="PATRIC" id="fig|1612624.7.peg.718"/>
<comment type="similarity">
    <text evidence="1">Belongs to the LysR transcriptional regulatory family.</text>
</comment>
<dbReference type="SUPFAM" id="SSF46785">
    <property type="entry name" value="Winged helix' DNA-binding domain"/>
    <property type="match status" value="1"/>
</dbReference>
<keyword evidence="10" id="KW-1185">Reference proteome</keyword>
<feature type="domain" description="HTH lysR-type" evidence="8">
    <location>
        <begin position="7"/>
        <end position="64"/>
    </location>
</feature>
<dbReference type="InterPro" id="IPR000847">
    <property type="entry name" value="LysR_HTH_N"/>
</dbReference>
<dbReference type="InterPro" id="IPR058163">
    <property type="entry name" value="LysR-type_TF_proteobact-type"/>
</dbReference>
<evidence type="ECO:0000256" key="2">
    <source>
        <dbReference type="ARBA" id="ARBA00023015"/>
    </source>
</evidence>
<evidence type="ECO:0000256" key="7">
    <source>
        <dbReference type="ARBA" id="ARBA00083243"/>
    </source>
</evidence>
<keyword evidence="3" id="KW-0238">DNA-binding</keyword>
<dbReference type="STRING" id="1612624.ADU59_03450"/>
<sequence length="292" mass="31995">MQNKRNVSLNAVRIFVLTARHLSISQAAGEAGVTPSAVSHQIKKLEGELGVALFKRSHNFLVLTDAGRRFYDDAAAAIAAIDRSAEALSRDQNEIVVRVSISLAVRWLIPALERFKAVHPAARVRVETKTGSNISLGSGDLAISYYRAGSEAAEGEWLAADMSRPVASPALLAAVRYEGTGDLGKVPALQCSQDNWDWALWTRTLGLDRNAIQIQHVFDTDDAALHAATAGLGMVLAPAFLTEREIRSGGLVVLPGFGPVDLGHYRVVFQRHENRMTRQFRKWLGEEMQRML</sequence>
<dbReference type="OrthoDB" id="9794694at2"/>